<comment type="pathway">
    <text evidence="1">Aromatic compound metabolism; 3,4-dihydroxybenzoate biosynthesis.</text>
</comment>
<dbReference type="SUPFAM" id="SSF54593">
    <property type="entry name" value="Glyoxalase/Bleomycin resistance protein/Dihydroxybiphenyl dioxygenase"/>
    <property type="match status" value="1"/>
</dbReference>
<dbReference type="EMBL" id="JALBUU010000004">
    <property type="protein sequence ID" value="MCI0754471.1"/>
    <property type="molecule type" value="Genomic_DNA"/>
</dbReference>
<feature type="binding site" evidence="1">
    <location>
        <position position="138"/>
    </location>
    <ligand>
        <name>a divalent metal cation</name>
        <dbReference type="ChEBI" id="CHEBI:60240"/>
        <note>catalytic</note>
    </ligand>
</feature>
<dbReference type="InterPro" id="IPR036237">
    <property type="entry name" value="Xyl_isomerase-like_sf"/>
</dbReference>
<keyword evidence="1" id="KW-0456">Lyase</keyword>
<feature type="binding site" evidence="1">
    <location>
        <position position="594"/>
    </location>
    <ligand>
        <name>Mg(2+)</name>
        <dbReference type="ChEBI" id="CHEBI:18420"/>
    </ligand>
</feature>
<dbReference type="SUPFAM" id="SSF51658">
    <property type="entry name" value="Xylose isomerase-like"/>
    <property type="match status" value="1"/>
</dbReference>
<dbReference type="EC" id="4.2.1.118" evidence="1"/>
<proteinExistence type="inferred from homology"/>
<dbReference type="Gene3D" id="3.20.20.150">
    <property type="entry name" value="Divalent-metal-dependent TIM barrel enzymes"/>
    <property type="match status" value="1"/>
</dbReference>
<sequence>MPGRHSRSIATVCLSGDLTDKLEAAANIGFDGVEIFENDLLTFNGSPADVRKMAADLGLAITIFQPFRDFEAMPEPQRRRNLDRAERKFDVMQALGTDLVLVCSNVQEACMDDPARAAADLREMAERAAQRGLRVGFEALAWGRHTRRWHQAWDIVTRADHPALGLIVDSFHTLALKDDPSGLAALPGERIFFVQLADAPLYDMDVLQWSRHYRNFPGQGQLPISGFLRAVLASGYAGPLSLEIFNDEFRAAPVRQTARDGLRSLILAEAEAAPTLPAAALPPAPRMSGVEFLEFAVNDASRQQLGSFLGQLGFQRAGQHRSKAVELYRQGSVNLVLNSEPDSAAAGHFEMHGPSVCAMGFAVNDAAAAARRAEALLCASWNEKRGVGERPLPALRAPNGALVLLVEHHPGRPSLWEEDFHLLPTAPAAAPPLLGIDHVTQALAPGQMDGFVLFYRGVFGLEPEPQLDLPDPQGLVHSRALVNAAGTVRLPLNTSEARETATGRFISAAAGAGVHHIAFLAGDAAASVTGMSGRGAPLLPIPENYYDDLAARFGLEDAELAALQRLNLLYDQDQDGGGFVHAYTANFADRFFFEVVQRRGNYRQFGANNAAVRMAAQARFEARRRG</sequence>
<dbReference type="Proteomes" id="UP001201985">
    <property type="component" value="Unassembled WGS sequence"/>
</dbReference>
<feature type="binding site" evidence="1">
    <location>
        <position position="516"/>
    </location>
    <ligand>
        <name>Mg(2+)</name>
        <dbReference type="ChEBI" id="CHEBI:18420"/>
    </ligand>
</feature>
<protein>
    <recommendedName>
        <fullName evidence="1">3-dehydroshikimate dehydratase</fullName>
        <shortName evidence="1">DSD</shortName>
        <ecNumber evidence="1">4.2.1.118</ecNumber>
    </recommendedName>
</protein>
<keyword evidence="1" id="KW-0479">Metal-binding</keyword>
<organism evidence="3 4">
    <name type="scientific">Teichococcus vastitatis</name>
    <dbReference type="NCBI Taxonomy" id="2307076"/>
    <lineage>
        <taxon>Bacteria</taxon>
        <taxon>Pseudomonadati</taxon>
        <taxon>Pseudomonadota</taxon>
        <taxon>Alphaproteobacteria</taxon>
        <taxon>Acetobacterales</taxon>
        <taxon>Roseomonadaceae</taxon>
        <taxon>Roseomonas</taxon>
    </lineage>
</organism>
<comment type="function">
    <text evidence="1">Catalyzes the conversion of 3-dehydroshikimate to protocatechuate (3,4-dihydroxybenzoate), a common intermediate of quinate and shikimate degradation pathways.</text>
</comment>
<comment type="cofactor">
    <cofactor evidence="1">
        <name>a divalent metal cation</name>
        <dbReference type="ChEBI" id="CHEBI:60240"/>
    </cofactor>
</comment>
<gene>
    <name evidence="3" type="ORF">MON41_11960</name>
</gene>
<dbReference type="InterPro" id="IPR029068">
    <property type="entry name" value="Glyas_Bleomycin-R_OHBP_Dase"/>
</dbReference>
<dbReference type="Gene3D" id="3.10.180.10">
    <property type="entry name" value="2,3-Dihydroxybiphenyl 1,2-Dioxygenase, domain 1"/>
    <property type="match status" value="2"/>
</dbReference>
<comment type="similarity">
    <text evidence="1">Belongs to the bacterial two-domain DSD family.</text>
</comment>
<evidence type="ECO:0000313" key="4">
    <source>
        <dbReference type="Proteomes" id="UP001201985"/>
    </source>
</evidence>
<dbReference type="InterPro" id="IPR037523">
    <property type="entry name" value="VOC_core"/>
</dbReference>
<keyword evidence="4" id="KW-1185">Reference proteome</keyword>
<feature type="binding site" evidence="1">
    <location>
        <position position="438"/>
    </location>
    <ligand>
        <name>Mg(2+)</name>
        <dbReference type="ChEBI" id="CHEBI:18420"/>
    </ligand>
</feature>
<feature type="domain" description="VOC" evidence="2">
    <location>
        <begin position="435"/>
        <end position="586"/>
    </location>
</feature>
<accession>A0ABS9W598</accession>
<dbReference type="PROSITE" id="PS51819">
    <property type="entry name" value="VOC"/>
    <property type="match status" value="2"/>
</dbReference>
<name>A0ABS9W598_9PROT</name>
<feature type="domain" description="VOC" evidence="2">
    <location>
        <begin position="286"/>
        <end position="408"/>
    </location>
</feature>
<keyword evidence="3" id="KW-0413">Isomerase</keyword>
<feature type="binding site" evidence="1">
    <location>
        <position position="169"/>
    </location>
    <ligand>
        <name>a divalent metal cation</name>
        <dbReference type="ChEBI" id="CHEBI:60240"/>
        <note>catalytic</note>
    </ligand>
</feature>
<dbReference type="Pfam" id="PF00903">
    <property type="entry name" value="Glyoxalase"/>
    <property type="match status" value="1"/>
</dbReference>
<dbReference type="HAMAP" id="MF_02238">
    <property type="entry name" value="DSD"/>
    <property type="match status" value="1"/>
</dbReference>
<dbReference type="RefSeq" id="WP_120006234.1">
    <property type="nucleotide sequence ID" value="NZ_JALBUU010000004.1"/>
</dbReference>
<dbReference type="InterPro" id="IPR013022">
    <property type="entry name" value="Xyl_isomerase-like_TIM-brl"/>
</dbReference>
<dbReference type="PANTHER" id="PTHR12110">
    <property type="entry name" value="HYDROXYPYRUVATE ISOMERASE"/>
    <property type="match status" value="1"/>
</dbReference>
<feature type="binding site" evidence="1">
    <location>
        <position position="195"/>
    </location>
    <ligand>
        <name>a divalent metal cation</name>
        <dbReference type="ChEBI" id="CHEBI:60240"/>
        <note>catalytic</note>
    </ligand>
</feature>
<dbReference type="InterPro" id="IPR050312">
    <property type="entry name" value="IolE/XylAMocC-like"/>
</dbReference>
<dbReference type="PANTHER" id="PTHR12110:SF21">
    <property type="entry name" value="XYLOSE ISOMERASE-LIKE TIM BARREL DOMAIN-CONTAINING PROTEIN"/>
    <property type="match status" value="1"/>
</dbReference>
<evidence type="ECO:0000256" key="1">
    <source>
        <dbReference type="HAMAP-Rule" id="MF_02238"/>
    </source>
</evidence>
<dbReference type="GO" id="GO:0016853">
    <property type="term" value="F:isomerase activity"/>
    <property type="evidence" value="ECO:0007669"/>
    <property type="project" value="UniProtKB-KW"/>
</dbReference>
<feature type="binding site" evidence="1">
    <location>
        <position position="243"/>
    </location>
    <ligand>
        <name>a divalent metal cation</name>
        <dbReference type="ChEBI" id="CHEBI:60240"/>
        <note>catalytic</note>
    </ligand>
</feature>
<comment type="caution">
    <text evidence="3">The sequence shown here is derived from an EMBL/GenBank/DDBJ whole genome shotgun (WGS) entry which is preliminary data.</text>
</comment>
<dbReference type="InterPro" id="IPR043700">
    <property type="entry name" value="DSD"/>
</dbReference>
<comment type="catalytic activity">
    <reaction evidence="1">
        <text>3-dehydroshikimate = 3,4-dihydroxybenzoate + H2O</text>
        <dbReference type="Rhea" id="RHEA:24848"/>
        <dbReference type="ChEBI" id="CHEBI:15377"/>
        <dbReference type="ChEBI" id="CHEBI:16630"/>
        <dbReference type="ChEBI" id="CHEBI:36241"/>
        <dbReference type="EC" id="4.2.1.118"/>
    </reaction>
</comment>
<dbReference type="Pfam" id="PF14696">
    <property type="entry name" value="Glyoxalase_5"/>
    <property type="match status" value="1"/>
</dbReference>
<dbReference type="Pfam" id="PF01261">
    <property type="entry name" value="AP_endonuc_2"/>
    <property type="match status" value="1"/>
</dbReference>
<dbReference type="InterPro" id="IPR004360">
    <property type="entry name" value="Glyas_Fos-R_dOase_dom"/>
</dbReference>
<evidence type="ECO:0000259" key="2">
    <source>
        <dbReference type="PROSITE" id="PS51819"/>
    </source>
</evidence>
<evidence type="ECO:0000313" key="3">
    <source>
        <dbReference type="EMBL" id="MCI0754471.1"/>
    </source>
</evidence>
<reference evidence="3 4" key="1">
    <citation type="submission" date="2022-03" db="EMBL/GenBank/DDBJ databases">
        <title>Complete genome analysis of Roseomonas KG 17.1 : a prolific producer of plant growth promoters.</title>
        <authorList>
            <person name="Saadouli I."/>
            <person name="Najjari A."/>
            <person name="Mosbah A."/>
            <person name="Ouzari H.I."/>
        </authorList>
    </citation>
    <scope>NUCLEOTIDE SEQUENCE [LARGE SCALE GENOMIC DNA]</scope>
    <source>
        <strain evidence="3 4">KG17-1</strain>
    </source>
</reference>